<feature type="region of interest" description="Disordered" evidence="1">
    <location>
        <begin position="71"/>
        <end position="106"/>
    </location>
</feature>
<feature type="compositionally biased region" description="Polar residues" evidence="1">
    <location>
        <begin position="71"/>
        <end position="82"/>
    </location>
</feature>
<dbReference type="AlphaFoldDB" id="A0A6G1H6F0"/>
<dbReference type="EMBL" id="ML977148">
    <property type="protein sequence ID" value="KAF1988627.1"/>
    <property type="molecule type" value="Genomic_DNA"/>
</dbReference>
<dbReference type="Proteomes" id="UP000800041">
    <property type="component" value="Unassembled WGS sequence"/>
</dbReference>
<gene>
    <name evidence="2" type="ORF">K402DRAFT_462001</name>
</gene>
<protein>
    <submittedName>
        <fullName evidence="2">Uncharacterized protein</fullName>
    </submittedName>
</protein>
<name>A0A6G1H6F0_9PEZI</name>
<proteinExistence type="predicted"/>
<organism evidence="2 3">
    <name type="scientific">Aulographum hederae CBS 113979</name>
    <dbReference type="NCBI Taxonomy" id="1176131"/>
    <lineage>
        <taxon>Eukaryota</taxon>
        <taxon>Fungi</taxon>
        <taxon>Dikarya</taxon>
        <taxon>Ascomycota</taxon>
        <taxon>Pezizomycotina</taxon>
        <taxon>Dothideomycetes</taxon>
        <taxon>Pleosporomycetidae</taxon>
        <taxon>Aulographales</taxon>
        <taxon>Aulographaceae</taxon>
    </lineage>
</organism>
<reference evidence="2" key="1">
    <citation type="journal article" date="2020" name="Stud. Mycol.">
        <title>101 Dothideomycetes genomes: a test case for predicting lifestyles and emergence of pathogens.</title>
        <authorList>
            <person name="Haridas S."/>
            <person name="Albert R."/>
            <person name="Binder M."/>
            <person name="Bloem J."/>
            <person name="Labutti K."/>
            <person name="Salamov A."/>
            <person name="Andreopoulos B."/>
            <person name="Baker S."/>
            <person name="Barry K."/>
            <person name="Bills G."/>
            <person name="Bluhm B."/>
            <person name="Cannon C."/>
            <person name="Castanera R."/>
            <person name="Culley D."/>
            <person name="Daum C."/>
            <person name="Ezra D."/>
            <person name="Gonzalez J."/>
            <person name="Henrissat B."/>
            <person name="Kuo A."/>
            <person name="Liang C."/>
            <person name="Lipzen A."/>
            <person name="Lutzoni F."/>
            <person name="Magnuson J."/>
            <person name="Mondo S."/>
            <person name="Nolan M."/>
            <person name="Ohm R."/>
            <person name="Pangilinan J."/>
            <person name="Park H.-J."/>
            <person name="Ramirez L."/>
            <person name="Alfaro M."/>
            <person name="Sun H."/>
            <person name="Tritt A."/>
            <person name="Yoshinaga Y."/>
            <person name="Zwiers L.-H."/>
            <person name="Turgeon B."/>
            <person name="Goodwin S."/>
            <person name="Spatafora J."/>
            <person name="Crous P."/>
            <person name="Grigoriev I."/>
        </authorList>
    </citation>
    <scope>NUCLEOTIDE SEQUENCE</scope>
    <source>
        <strain evidence="2">CBS 113979</strain>
    </source>
</reference>
<keyword evidence="3" id="KW-1185">Reference proteome</keyword>
<evidence type="ECO:0000256" key="1">
    <source>
        <dbReference type="SAM" id="MobiDB-lite"/>
    </source>
</evidence>
<accession>A0A6G1H6F0</accession>
<evidence type="ECO:0000313" key="3">
    <source>
        <dbReference type="Proteomes" id="UP000800041"/>
    </source>
</evidence>
<evidence type="ECO:0000313" key="2">
    <source>
        <dbReference type="EMBL" id="KAF1988627.1"/>
    </source>
</evidence>
<feature type="compositionally biased region" description="Polar residues" evidence="1">
    <location>
        <begin position="89"/>
        <end position="106"/>
    </location>
</feature>
<sequence length="262" mass="28302">MSTPVELLVCPATPLTPSRIGIAKPEDYNEFRTPNPQLYAILNSLDAASEQGNSHFQPITYQHTSHSIAGSSAYSATGNNNGDGAVKPPSTSHSAPATLPQRTPSQLLTASAVETWLTTMDATMDPNTLSPLPAGGVMPSIEDTPTHTYVTHNSALTPPSPSTPGKPKGIKGVIKTLKNKNSLKDMRKYDRTAEERIVQYFMGGLKLGTGRNAMTIGEPEEGAVEWKSEFEAQWLEQDEERLWGAAMEVLKGSRRNREASPA</sequence>